<dbReference type="InterPro" id="IPR005149">
    <property type="entry name" value="Tscrpt_reg_PadR_N"/>
</dbReference>
<evidence type="ECO:0000313" key="2">
    <source>
        <dbReference type="EMBL" id="MFD1846457.1"/>
    </source>
</evidence>
<evidence type="ECO:0000313" key="3">
    <source>
        <dbReference type="Proteomes" id="UP001597307"/>
    </source>
</evidence>
<dbReference type="Gene3D" id="1.10.10.10">
    <property type="entry name" value="Winged helix-like DNA-binding domain superfamily/Winged helix DNA-binding domain"/>
    <property type="match status" value="1"/>
</dbReference>
<dbReference type="PANTHER" id="PTHR33169">
    <property type="entry name" value="PADR-FAMILY TRANSCRIPTIONAL REGULATOR"/>
    <property type="match status" value="1"/>
</dbReference>
<dbReference type="PANTHER" id="PTHR33169:SF14">
    <property type="entry name" value="TRANSCRIPTIONAL REGULATOR RV3488"/>
    <property type="match status" value="1"/>
</dbReference>
<proteinExistence type="predicted"/>
<accession>A0ABW4Q6Y5</accession>
<dbReference type="InterPro" id="IPR036388">
    <property type="entry name" value="WH-like_DNA-bd_sf"/>
</dbReference>
<reference evidence="3" key="1">
    <citation type="journal article" date="2019" name="Int. J. Syst. Evol. Microbiol.">
        <title>The Global Catalogue of Microorganisms (GCM) 10K type strain sequencing project: providing services to taxonomists for standard genome sequencing and annotation.</title>
        <authorList>
            <consortium name="The Broad Institute Genomics Platform"/>
            <consortium name="The Broad Institute Genome Sequencing Center for Infectious Disease"/>
            <person name="Wu L."/>
            <person name="Ma J."/>
        </authorList>
    </citation>
    <scope>NUCLEOTIDE SEQUENCE [LARGE SCALE GENOMIC DNA]</scope>
    <source>
        <strain evidence="3">JCM 11496</strain>
    </source>
</reference>
<sequence>MAREQIHGYELLIRLKENGFGHIKGGVLYPILHRLEDDGLVAHTWDTGTGGPARKVLRLTPEGEKELAHAKQAWQEITQSLNRLNAKER</sequence>
<dbReference type="SUPFAM" id="SSF46785">
    <property type="entry name" value="Winged helix' DNA-binding domain"/>
    <property type="match status" value="1"/>
</dbReference>
<dbReference type="InterPro" id="IPR036390">
    <property type="entry name" value="WH_DNA-bd_sf"/>
</dbReference>
<evidence type="ECO:0000259" key="1">
    <source>
        <dbReference type="Pfam" id="PF03551"/>
    </source>
</evidence>
<organism evidence="2 3">
    <name type="scientific">Arthrobacter flavus</name>
    <dbReference type="NCBI Taxonomy" id="95172"/>
    <lineage>
        <taxon>Bacteria</taxon>
        <taxon>Bacillati</taxon>
        <taxon>Actinomycetota</taxon>
        <taxon>Actinomycetes</taxon>
        <taxon>Micrococcales</taxon>
        <taxon>Micrococcaceae</taxon>
        <taxon>Arthrobacter</taxon>
    </lineage>
</organism>
<gene>
    <name evidence="2" type="ORF">ACFSFX_07590</name>
</gene>
<dbReference type="Proteomes" id="UP001597307">
    <property type="component" value="Unassembled WGS sequence"/>
</dbReference>
<keyword evidence="3" id="KW-1185">Reference proteome</keyword>
<name>A0ABW4Q6Y5_9MICC</name>
<feature type="domain" description="Transcription regulator PadR N-terminal" evidence="1">
    <location>
        <begin position="2"/>
        <end position="68"/>
    </location>
</feature>
<protein>
    <submittedName>
        <fullName evidence="2">PadR family transcriptional regulator</fullName>
    </submittedName>
</protein>
<comment type="caution">
    <text evidence="2">The sequence shown here is derived from an EMBL/GenBank/DDBJ whole genome shotgun (WGS) entry which is preliminary data.</text>
</comment>
<dbReference type="InterPro" id="IPR052509">
    <property type="entry name" value="Metal_resp_DNA-bind_regulator"/>
</dbReference>
<dbReference type="Pfam" id="PF03551">
    <property type="entry name" value="PadR"/>
    <property type="match status" value="1"/>
</dbReference>
<dbReference type="RefSeq" id="WP_377959556.1">
    <property type="nucleotide sequence ID" value="NZ_BAAAIJ010000012.1"/>
</dbReference>
<dbReference type="EMBL" id="JBHUGA010000013">
    <property type="protein sequence ID" value="MFD1846457.1"/>
    <property type="molecule type" value="Genomic_DNA"/>
</dbReference>